<feature type="compositionally biased region" description="Polar residues" evidence="1">
    <location>
        <begin position="118"/>
        <end position="133"/>
    </location>
</feature>
<feature type="region of interest" description="Disordered" evidence="1">
    <location>
        <begin position="412"/>
        <end position="451"/>
    </location>
</feature>
<feature type="compositionally biased region" description="Polar residues" evidence="1">
    <location>
        <begin position="882"/>
        <end position="897"/>
    </location>
</feature>
<feature type="compositionally biased region" description="Polar residues" evidence="1">
    <location>
        <begin position="712"/>
        <end position="736"/>
    </location>
</feature>
<name>R9P4I6_PSEHS</name>
<feature type="region of interest" description="Disordered" evidence="1">
    <location>
        <begin position="644"/>
        <end position="897"/>
    </location>
</feature>
<feature type="region of interest" description="Disordered" evidence="1">
    <location>
        <begin position="553"/>
        <end position="614"/>
    </location>
</feature>
<dbReference type="OrthoDB" id="2554955at2759"/>
<evidence type="ECO:0000256" key="1">
    <source>
        <dbReference type="SAM" id="MobiDB-lite"/>
    </source>
</evidence>
<accession>R9P4I6</accession>
<sequence length="897" mass="94815">MLPHGRDGHSNAPSSGHRPVSDKEEIARAALRSLAEPTAGATSDEPLPSNPGPSRISERPLPPPSRLSYPPASGSASRSSFQTIHPHEARLSFADPHATWSRSIGRDDHLATARDGSDSSFFRDQSLNASPESSPRLRASSARHPVPQPHPQGRRSLPSGPISDQVHEAALRRASWALRLDYEDVRHIVHRTARPHTGNESAYERQVLDAYRFEAERASQPSASYQSRATDTSHASVDVHPTERQVASSGMVWSATARRAAPPAPSTPFSPNSDRSSLVAWGTRPTTRLPTFQPRLVESTFQQTPYHGPAIATCATSTADVSSLHRPPSPSPFAYDAYRRTSHPVASRSELAPPHSIGSSRASIGSFDQVAQRHPIDQDLDASRRTRQPYPTHVGPPRLAHDAAYEHHFAPKDTYAEHPAQPYPQRSRQRRGSMIGQPEAAPGPLDQHDDRLLDHSTRTTFVQSYQTYPTQPSRPLIHPSAIQTATAPIESPQLSPTTPEHHRFQHLSALRSPAAETAASVASSSTASIAAFSPSPLLGAASAVLAGSRSEARPGELDADSDAVNSVRAASEDTASESTRARVASMHLDDGKAQDAPKPTLSKSQSLRSSFSHADRRSTSFLATDLSHSQIMQKLQDKVKSRLAAKGKAAFASERSSGNSHKGRKALASSTPADGDSGVGSTSGSKKIGLGRAGSAKRSASNISKSDPIGSVASNAAKSQDVDSNSPPRTTTTAEKSASDKSAAPRAGLPAAKVRRTSTASQQKPDPKPPAIPTAKSDGPPPTIEAALLAAPPKPPSPPQRDNDTPNSIEAALLSPTDGPTPTEAAAQHAQRLSRSPLPPENAVESASGQAVPSTLPAAGQMMAASATKQQTSKAGADSLIQAAQSDDPTENTSAIA</sequence>
<feature type="compositionally biased region" description="Polar residues" evidence="1">
    <location>
        <begin position="219"/>
        <end position="235"/>
    </location>
</feature>
<dbReference type="HOGENOM" id="CLU_322648_0_0_1"/>
<dbReference type="Proteomes" id="UP000014071">
    <property type="component" value="Unassembled WGS sequence"/>
</dbReference>
<feature type="compositionally biased region" description="Polar residues" evidence="1">
    <location>
        <begin position="74"/>
        <end position="83"/>
    </location>
</feature>
<gene>
    <name evidence="2" type="ORF">PHSY_000576</name>
</gene>
<proteinExistence type="predicted"/>
<feature type="compositionally biased region" description="Basic and acidic residues" evidence="1">
    <location>
        <begin position="375"/>
        <end position="384"/>
    </location>
</feature>
<dbReference type="STRING" id="1305764.R9P4I6"/>
<dbReference type="GeneID" id="24105881"/>
<organism evidence="2 3">
    <name type="scientific">Pseudozyma hubeiensis (strain SY62)</name>
    <name type="common">Yeast</name>
    <dbReference type="NCBI Taxonomy" id="1305764"/>
    <lineage>
        <taxon>Eukaryota</taxon>
        <taxon>Fungi</taxon>
        <taxon>Dikarya</taxon>
        <taxon>Basidiomycota</taxon>
        <taxon>Ustilaginomycotina</taxon>
        <taxon>Ustilaginomycetes</taxon>
        <taxon>Ustilaginales</taxon>
        <taxon>Ustilaginaceae</taxon>
        <taxon>Pseudozyma</taxon>
    </lineage>
</organism>
<feature type="compositionally biased region" description="Low complexity" evidence="1">
    <location>
        <begin position="674"/>
        <end position="685"/>
    </location>
</feature>
<feature type="region of interest" description="Disordered" evidence="1">
    <location>
        <begin position="375"/>
        <end position="399"/>
    </location>
</feature>
<dbReference type="RefSeq" id="XP_012186602.1">
    <property type="nucleotide sequence ID" value="XM_012331212.1"/>
</dbReference>
<feature type="compositionally biased region" description="Basic and acidic residues" evidence="1">
    <location>
        <begin position="104"/>
        <end position="117"/>
    </location>
</feature>
<dbReference type="EMBL" id="DF238771">
    <property type="protein sequence ID" value="GAC93015.1"/>
    <property type="molecule type" value="Genomic_DNA"/>
</dbReference>
<feature type="region of interest" description="Disordered" evidence="1">
    <location>
        <begin position="1"/>
        <end position="162"/>
    </location>
</feature>
<dbReference type="eggNOG" id="ENOG502QVK9">
    <property type="taxonomic scope" value="Eukaryota"/>
</dbReference>
<feature type="region of interest" description="Disordered" evidence="1">
    <location>
        <begin position="219"/>
        <end position="279"/>
    </location>
</feature>
<dbReference type="AlphaFoldDB" id="R9P4I6"/>
<keyword evidence="3" id="KW-1185">Reference proteome</keyword>
<evidence type="ECO:0000313" key="2">
    <source>
        <dbReference type="EMBL" id="GAC93015.1"/>
    </source>
</evidence>
<protein>
    <submittedName>
        <fullName evidence="2">Uncharacterized protein</fullName>
    </submittedName>
</protein>
<reference evidence="3" key="1">
    <citation type="journal article" date="2013" name="Genome Announc.">
        <title>Draft genome sequence of the basidiomycetous yeast-like fungus Pseudozyma hubeiensis SY62, which produces an abundant amount of the biosurfactant mannosylerythritol lipids.</title>
        <authorList>
            <person name="Konishi M."/>
            <person name="Hatada Y."/>
            <person name="Horiuchi J."/>
        </authorList>
    </citation>
    <scope>NUCLEOTIDE SEQUENCE [LARGE SCALE GENOMIC DNA]</scope>
    <source>
        <strain evidence="3">SY62</strain>
    </source>
</reference>
<evidence type="ECO:0000313" key="3">
    <source>
        <dbReference type="Proteomes" id="UP000014071"/>
    </source>
</evidence>
<feature type="compositionally biased region" description="Low complexity" evidence="1">
    <location>
        <begin position="602"/>
        <end position="612"/>
    </location>
</feature>